<dbReference type="SUPFAM" id="SSF52540">
    <property type="entry name" value="P-loop containing nucleoside triphosphate hydrolases"/>
    <property type="match status" value="1"/>
</dbReference>
<keyword evidence="1" id="KW-0808">Transferase</keyword>
<dbReference type="GO" id="GO:0005794">
    <property type="term" value="C:Golgi apparatus"/>
    <property type="evidence" value="ECO:0007669"/>
    <property type="project" value="TreeGrafter"/>
</dbReference>
<dbReference type="Gene3D" id="3.40.50.300">
    <property type="entry name" value="P-loop containing nucleotide triphosphate hydrolases"/>
    <property type="match status" value="1"/>
</dbReference>
<evidence type="ECO:0000256" key="1">
    <source>
        <dbReference type="ARBA" id="ARBA00022679"/>
    </source>
</evidence>
<gene>
    <name evidence="4" type="ORF">LCGC14_1662750</name>
</gene>
<dbReference type="InterPro" id="IPR027417">
    <property type="entry name" value="P-loop_NTPase"/>
</dbReference>
<dbReference type="AlphaFoldDB" id="A0A0F9KTN7"/>
<feature type="domain" description="Sulfotransferase" evidence="3">
    <location>
        <begin position="40"/>
        <end position="224"/>
    </location>
</feature>
<sequence>MALKAYVKKKLNWLSSLRGSEKNRIFRLYEKILAPLRSLPDFLIIGAPKCGTTSLFEYLSKNPYIKRPIYKEIHFFSSKLYHRYGLNYYKSFFPTKLHKFICKFIYNRKVSSFEASTSYFDDELTPKRVFSIMPYVKIILLLRNPIDRAYSHYNMLKRFNQISISFERTIKQEKREFLGIGTYIHPIKRWNEYFDLNDIFIIKSEEFFENPSKILSALYKDLEYIVQPTKKIAEIKKPWIMTN</sequence>
<name>A0A0F9KTN7_9ZZZZ</name>
<evidence type="ECO:0000313" key="4">
    <source>
        <dbReference type="EMBL" id="KKM18730.1"/>
    </source>
</evidence>
<organism evidence="4">
    <name type="scientific">marine sediment metagenome</name>
    <dbReference type="NCBI Taxonomy" id="412755"/>
    <lineage>
        <taxon>unclassified sequences</taxon>
        <taxon>metagenomes</taxon>
        <taxon>ecological metagenomes</taxon>
    </lineage>
</organism>
<evidence type="ECO:0000256" key="2">
    <source>
        <dbReference type="ARBA" id="ARBA00023180"/>
    </source>
</evidence>
<dbReference type="PANTHER" id="PTHR10605">
    <property type="entry name" value="HEPARAN SULFATE SULFOTRANSFERASE"/>
    <property type="match status" value="1"/>
</dbReference>
<dbReference type="InterPro" id="IPR037359">
    <property type="entry name" value="NST/OST"/>
</dbReference>
<dbReference type="GO" id="GO:0015016">
    <property type="term" value="F:heparan sulfate N-sulfotransferase activity"/>
    <property type="evidence" value="ECO:0007669"/>
    <property type="project" value="TreeGrafter"/>
</dbReference>
<evidence type="ECO:0000259" key="3">
    <source>
        <dbReference type="Pfam" id="PF00685"/>
    </source>
</evidence>
<dbReference type="PANTHER" id="PTHR10605:SF56">
    <property type="entry name" value="BIFUNCTIONAL HEPARAN SULFATE N-DEACETYLASE_N-SULFOTRANSFERASE"/>
    <property type="match status" value="1"/>
</dbReference>
<comment type="caution">
    <text evidence="4">The sequence shown here is derived from an EMBL/GenBank/DDBJ whole genome shotgun (WGS) entry which is preliminary data.</text>
</comment>
<dbReference type="Pfam" id="PF00685">
    <property type="entry name" value="Sulfotransfer_1"/>
    <property type="match status" value="1"/>
</dbReference>
<accession>A0A0F9KTN7</accession>
<reference evidence="4" key="1">
    <citation type="journal article" date="2015" name="Nature">
        <title>Complex archaea that bridge the gap between prokaryotes and eukaryotes.</title>
        <authorList>
            <person name="Spang A."/>
            <person name="Saw J.H."/>
            <person name="Jorgensen S.L."/>
            <person name="Zaremba-Niedzwiedzka K."/>
            <person name="Martijn J."/>
            <person name="Lind A.E."/>
            <person name="van Eijk R."/>
            <person name="Schleper C."/>
            <person name="Guy L."/>
            <person name="Ettema T.J."/>
        </authorList>
    </citation>
    <scope>NUCLEOTIDE SEQUENCE</scope>
</reference>
<protein>
    <recommendedName>
        <fullName evidence="3">Sulfotransferase domain-containing protein</fullName>
    </recommendedName>
</protein>
<dbReference type="EMBL" id="LAZR01014158">
    <property type="protein sequence ID" value="KKM18730.1"/>
    <property type="molecule type" value="Genomic_DNA"/>
</dbReference>
<dbReference type="GO" id="GO:0019213">
    <property type="term" value="F:deacetylase activity"/>
    <property type="evidence" value="ECO:0007669"/>
    <property type="project" value="TreeGrafter"/>
</dbReference>
<proteinExistence type="predicted"/>
<keyword evidence="2" id="KW-0325">Glycoprotein</keyword>
<dbReference type="InterPro" id="IPR000863">
    <property type="entry name" value="Sulfotransferase_dom"/>
</dbReference>